<evidence type="ECO:0000313" key="2">
    <source>
        <dbReference type="Proteomes" id="UP000634529"/>
    </source>
</evidence>
<comment type="caution">
    <text evidence="1">The sequence shown here is derived from an EMBL/GenBank/DDBJ whole genome shotgun (WGS) entry which is preliminary data.</text>
</comment>
<reference evidence="1 2" key="1">
    <citation type="submission" date="2020-09" db="EMBL/GenBank/DDBJ databases">
        <title>Paenibacillus sp. CAU 1523 isolated from sand of Haeundae Beach.</title>
        <authorList>
            <person name="Kim W."/>
        </authorList>
    </citation>
    <scope>NUCLEOTIDE SEQUENCE [LARGE SCALE GENOMIC DNA]</scope>
    <source>
        <strain evidence="1 2">CAU 1523</strain>
    </source>
</reference>
<organism evidence="1 2">
    <name type="scientific">Paenibacillus arenosi</name>
    <dbReference type="NCBI Taxonomy" id="2774142"/>
    <lineage>
        <taxon>Bacteria</taxon>
        <taxon>Bacillati</taxon>
        <taxon>Bacillota</taxon>
        <taxon>Bacilli</taxon>
        <taxon>Bacillales</taxon>
        <taxon>Paenibacillaceae</taxon>
        <taxon>Paenibacillus</taxon>
    </lineage>
</organism>
<name>A0ABR9AZG6_9BACL</name>
<accession>A0ABR9AZG6</accession>
<dbReference type="RefSeq" id="WP_192025792.1">
    <property type="nucleotide sequence ID" value="NZ_JACYTN010000011.1"/>
</dbReference>
<sequence length="88" mass="9676">MSGVITWQYNEVIGTKPDVGAKMVLLKPNPKEKYNVPLLAGSSTGELVHGNGVYEAKADGYGNYIINDIPESASLKIIFKELLRSYIF</sequence>
<keyword evidence="2" id="KW-1185">Reference proteome</keyword>
<evidence type="ECO:0000313" key="1">
    <source>
        <dbReference type="EMBL" id="MBD8499458.1"/>
    </source>
</evidence>
<proteinExistence type="predicted"/>
<gene>
    <name evidence="1" type="ORF">IFO66_14270</name>
</gene>
<dbReference type="Proteomes" id="UP000634529">
    <property type="component" value="Unassembled WGS sequence"/>
</dbReference>
<dbReference type="EMBL" id="JACYTN010000011">
    <property type="protein sequence ID" value="MBD8499458.1"/>
    <property type="molecule type" value="Genomic_DNA"/>
</dbReference>
<protein>
    <submittedName>
        <fullName evidence="1">Uncharacterized protein</fullName>
    </submittedName>
</protein>